<proteinExistence type="predicted"/>
<evidence type="ECO:0000313" key="2">
    <source>
        <dbReference type="Proteomes" id="UP000229434"/>
    </source>
</evidence>
<dbReference type="EMBL" id="MEIS01000048">
    <property type="protein sequence ID" value="PIT58736.1"/>
    <property type="molecule type" value="Genomic_DNA"/>
</dbReference>
<evidence type="ECO:0000313" key="1">
    <source>
        <dbReference type="EMBL" id="PIT58736.1"/>
    </source>
</evidence>
<name>A0A2N9Y130_9NEIS</name>
<reference evidence="1 2" key="1">
    <citation type="journal article" date="2017" name="MBio">
        <title>Type VI secretion-mediated competition in the bee gut microbiome.</title>
        <authorList>
            <person name="Steele M.I."/>
            <person name="Kwong W.K."/>
            <person name="Powell J.E."/>
            <person name="Whiteley M."/>
            <person name="Moran N.A."/>
        </authorList>
    </citation>
    <scope>NUCLEOTIDE SEQUENCE [LARGE SCALE GENOMIC DNA]</scope>
    <source>
        <strain evidence="1 2">Nev3CBA3</strain>
    </source>
</reference>
<comment type="caution">
    <text evidence="1">The sequence shown here is derived from an EMBL/GenBank/DDBJ whole genome shotgun (WGS) entry which is preliminary data.</text>
</comment>
<gene>
    <name evidence="1" type="ORF">BHC49_00925</name>
</gene>
<protein>
    <submittedName>
        <fullName evidence="1">Uncharacterized protein</fullName>
    </submittedName>
</protein>
<organism evidence="1 2">
    <name type="scientific">Snodgrassella alvi</name>
    <dbReference type="NCBI Taxonomy" id="1196083"/>
    <lineage>
        <taxon>Bacteria</taxon>
        <taxon>Pseudomonadati</taxon>
        <taxon>Pseudomonadota</taxon>
        <taxon>Betaproteobacteria</taxon>
        <taxon>Neisseriales</taxon>
        <taxon>Neisseriaceae</taxon>
        <taxon>Snodgrassella</taxon>
    </lineage>
</organism>
<dbReference type="Proteomes" id="UP000229434">
    <property type="component" value="Unassembled WGS sequence"/>
</dbReference>
<accession>A0A2N9Y130</accession>
<dbReference type="AlphaFoldDB" id="A0A2N9Y130"/>
<sequence length="82" mass="9573">MLKINKDKALTLIKDLYLSQDLANHAKDQVADLKSMFADIKNILGKEELEKVLNSKEFLRKNKKNKRVQEAIKFALEQDEDR</sequence>